<dbReference type="AlphaFoldDB" id="A0A1Z3HNY8"/>
<organism evidence="1 2">
    <name type="scientific">Halomicronema hongdechloris C2206</name>
    <dbReference type="NCBI Taxonomy" id="1641165"/>
    <lineage>
        <taxon>Bacteria</taxon>
        <taxon>Bacillati</taxon>
        <taxon>Cyanobacteriota</taxon>
        <taxon>Cyanophyceae</taxon>
        <taxon>Nodosilineales</taxon>
        <taxon>Nodosilineaceae</taxon>
        <taxon>Halomicronema</taxon>
    </lineage>
</organism>
<dbReference type="KEGG" id="hhg:XM38_028310"/>
<proteinExistence type="predicted"/>
<sequence>MQMLAQVKSTVSTLSIGICLRPCDIFLNPHKLNLTALQSSTRVGNGNHNHQLRKLFWC</sequence>
<accession>A0A1Z3HNY8</accession>
<evidence type="ECO:0000313" key="2">
    <source>
        <dbReference type="Proteomes" id="UP000191901"/>
    </source>
</evidence>
<reference evidence="1 2" key="1">
    <citation type="journal article" date="2016" name="Biochim. Biophys. Acta">
        <title>Characterization of red-shifted phycobilisomes isolated from the chlorophyll f-containing cyanobacterium Halomicronema hongdechloris.</title>
        <authorList>
            <person name="Li Y."/>
            <person name="Lin Y."/>
            <person name="Garvey C.J."/>
            <person name="Birch D."/>
            <person name="Corkery R.W."/>
            <person name="Loughlin P.C."/>
            <person name="Scheer H."/>
            <person name="Willows R.D."/>
            <person name="Chen M."/>
        </authorList>
    </citation>
    <scope>NUCLEOTIDE SEQUENCE [LARGE SCALE GENOMIC DNA]</scope>
    <source>
        <strain evidence="1 2">C2206</strain>
    </source>
</reference>
<keyword evidence="2" id="KW-1185">Reference proteome</keyword>
<protein>
    <submittedName>
        <fullName evidence="1">Uncharacterized protein</fullName>
    </submittedName>
</protein>
<evidence type="ECO:0000313" key="1">
    <source>
        <dbReference type="EMBL" id="ASC71877.1"/>
    </source>
</evidence>
<dbReference type="Proteomes" id="UP000191901">
    <property type="component" value="Chromosome"/>
</dbReference>
<dbReference type="EMBL" id="CP021983">
    <property type="protein sequence ID" value="ASC71877.1"/>
    <property type="molecule type" value="Genomic_DNA"/>
</dbReference>
<name>A0A1Z3HNY8_9CYAN</name>
<gene>
    <name evidence="1" type="ORF">XM38_028310</name>
</gene>